<evidence type="ECO:0000313" key="3">
    <source>
        <dbReference type="Proteomes" id="UP000735302"/>
    </source>
</evidence>
<keyword evidence="3" id="KW-1185">Reference proteome</keyword>
<dbReference type="Proteomes" id="UP000735302">
    <property type="component" value="Unassembled WGS sequence"/>
</dbReference>
<accession>A0AAV3Z5C7</accession>
<dbReference type="AlphaFoldDB" id="A0AAV3Z5C7"/>
<sequence length="92" mass="10780">MFSGYSYNLSIFRPPDFWVLALTRVTDPTPKALKRCQTKSKRLGWYLKESLTRDWSFYFGLSSHDQRAEMKEESGEVQGQAHSWVASDSRKR</sequence>
<dbReference type="EMBL" id="BLXT01001916">
    <property type="protein sequence ID" value="GFN89198.1"/>
    <property type="molecule type" value="Genomic_DNA"/>
</dbReference>
<evidence type="ECO:0000256" key="1">
    <source>
        <dbReference type="SAM" id="MobiDB-lite"/>
    </source>
</evidence>
<reference evidence="2 3" key="1">
    <citation type="journal article" date="2021" name="Elife">
        <title>Chloroplast acquisition without the gene transfer in kleptoplastic sea slugs, Plakobranchus ocellatus.</title>
        <authorList>
            <person name="Maeda T."/>
            <person name="Takahashi S."/>
            <person name="Yoshida T."/>
            <person name="Shimamura S."/>
            <person name="Takaki Y."/>
            <person name="Nagai Y."/>
            <person name="Toyoda A."/>
            <person name="Suzuki Y."/>
            <person name="Arimoto A."/>
            <person name="Ishii H."/>
            <person name="Satoh N."/>
            <person name="Nishiyama T."/>
            <person name="Hasebe M."/>
            <person name="Maruyama T."/>
            <person name="Minagawa J."/>
            <person name="Obokata J."/>
            <person name="Shigenobu S."/>
        </authorList>
    </citation>
    <scope>NUCLEOTIDE SEQUENCE [LARGE SCALE GENOMIC DNA]</scope>
</reference>
<comment type="caution">
    <text evidence="2">The sequence shown here is derived from an EMBL/GenBank/DDBJ whole genome shotgun (WGS) entry which is preliminary data.</text>
</comment>
<feature type="region of interest" description="Disordered" evidence="1">
    <location>
        <begin position="70"/>
        <end position="92"/>
    </location>
</feature>
<name>A0AAV3Z5C7_9GAST</name>
<evidence type="ECO:0000313" key="2">
    <source>
        <dbReference type="EMBL" id="GFN89198.1"/>
    </source>
</evidence>
<gene>
    <name evidence="2" type="ORF">PoB_001570400</name>
</gene>
<proteinExistence type="predicted"/>
<protein>
    <submittedName>
        <fullName evidence="2">Selenoprotein t</fullName>
    </submittedName>
</protein>
<organism evidence="2 3">
    <name type="scientific">Plakobranchus ocellatus</name>
    <dbReference type="NCBI Taxonomy" id="259542"/>
    <lineage>
        <taxon>Eukaryota</taxon>
        <taxon>Metazoa</taxon>
        <taxon>Spiralia</taxon>
        <taxon>Lophotrochozoa</taxon>
        <taxon>Mollusca</taxon>
        <taxon>Gastropoda</taxon>
        <taxon>Heterobranchia</taxon>
        <taxon>Euthyneura</taxon>
        <taxon>Panpulmonata</taxon>
        <taxon>Sacoglossa</taxon>
        <taxon>Placobranchoidea</taxon>
        <taxon>Plakobranchidae</taxon>
        <taxon>Plakobranchus</taxon>
    </lineage>
</organism>